<dbReference type="HOGENOM" id="CLU_089717_0_0_1"/>
<dbReference type="InterPro" id="IPR011990">
    <property type="entry name" value="TPR-like_helical_dom_sf"/>
</dbReference>
<dbReference type="GO" id="GO:0005740">
    <property type="term" value="C:mitochondrial envelope"/>
    <property type="evidence" value="ECO:0007669"/>
    <property type="project" value="TreeGrafter"/>
</dbReference>
<dbReference type="InterPro" id="IPR019734">
    <property type="entry name" value="TPR_rpt"/>
</dbReference>
<organism evidence="2 3">
    <name type="scientific">Fomitopsis schrenkii</name>
    <name type="common">Brown rot fungus</name>
    <dbReference type="NCBI Taxonomy" id="2126942"/>
    <lineage>
        <taxon>Eukaryota</taxon>
        <taxon>Fungi</taxon>
        <taxon>Dikarya</taxon>
        <taxon>Basidiomycota</taxon>
        <taxon>Agaricomycotina</taxon>
        <taxon>Agaricomycetes</taxon>
        <taxon>Polyporales</taxon>
        <taxon>Fomitopsis</taxon>
    </lineage>
</organism>
<dbReference type="GO" id="GO:0005829">
    <property type="term" value="C:cytosol"/>
    <property type="evidence" value="ECO:0007669"/>
    <property type="project" value="TreeGrafter"/>
</dbReference>
<dbReference type="InParanoid" id="S8FTB7"/>
<evidence type="ECO:0000256" key="1">
    <source>
        <dbReference type="PROSITE-ProRule" id="PRU00339"/>
    </source>
</evidence>
<dbReference type="GO" id="GO:0043066">
    <property type="term" value="P:negative regulation of apoptotic process"/>
    <property type="evidence" value="ECO:0007669"/>
    <property type="project" value="TreeGrafter"/>
</dbReference>
<dbReference type="EMBL" id="KE504142">
    <property type="protein sequence ID" value="EPT01425.1"/>
    <property type="molecule type" value="Genomic_DNA"/>
</dbReference>
<proteinExistence type="predicted"/>
<name>S8FTB7_FOMSC</name>
<dbReference type="PANTHER" id="PTHR46512:SF1">
    <property type="entry name" value="PEPTIDYLPROLYL ISOMERASE"/>
    <property type="match status" value="1"/>
</dbReference>
<reference evidence="2 3" key="1">
    <citation type="journal article" date="2012" name="Science">
        <title>The Paleozoic origin of enzymatic lignin decomposition reconstructed from 31 fungal genomes.</title>
        <authorList>
            <person name="Floudas D."/>
            <person name="Binder M."/>
            <person name="Riley R."/>
            <person name="Barry K."/>
            <person name="Blanchette R.A."/>
            <person name="Henrissat B."/>
            <person name="Martinez A.T."/>
            <person name="Otillar R."/>
            <person name="Spatafora J.W."/>
            <person name="Yadav J.S."/>
            <person name="Aerts A."/>
            <person name="Benoit I."/>
            <person name="Boyd A."/>
            <person name="Carlson A."/>
            <person name="Copeland A."/>
            <person name="Coutinho P.M."/>
            <person name="de Vries R.P."/>
            <person name="Ferreira P."/>
            <person name="Findley K."/>
            <person name="Foster B."/>
            <person name="Gaskell J."/>
            <person name="Glotzer D."/>
            <person name="Gorecki P."/>
            <person name="Heitman J."/>
            <person name="Hesse C."/>
            <person name="Hori C."/>
            <person name="Igarashi K."/>
            <person name="Jurgens J.A."/>
            <person name="Kallen N."/>
            <person name="Kersten P."/>
            <person name="Kohler A."/>
            <person name="Kuees U."/>
            <person name="Kumar T.K.A."/>
            <person name="Kuo A."/>
            <person name="LaButti K."/>
            <person name="Larrondo L.F."/>
            <person name="Lindquist E."/>
            <person name="Ling A."/>
            <person name="Lombard V."/>
            <person name="Lucas S."/>
            <person name="Lundell T."/>
            <person name="Martin R."/>
            <person name="McLaughlin D.J."/>
            <person name="Morgenstern I."/>
            <person name="Morin E."/>
            <person name="Murat C."/>
            <person name="Nagy L.G."/>
            <person name="Nolan M."/>
            <person name="Ohm R.A."/>
            <person name="Patyshakuliyeva A."/>
            <person name="Rokas A."/>
            <person name="Ruiz-Duenas F.J."/>
            <person name="Sabat G."/>
            <person name="Salamov A."/>
            <person name="Samejima M."/>
            <person name="Schmutz J."/>
            <person name="Slot J.C."/>
            <person name="St John F."/>
            <person name="Stenlid J."/>
            <person name="Sun H."/>
            <person name="Sun S."/>
            <person name="Syed K."/>
            <person name="Tsang A."/>
            <person name="Wiebenga A."/>
            <person name="Young D."/>
            <person name="Pisabarro A."/>
            <person name="Eastwood D.C."/>
            <person name="Martin F."/>
            <person name="Cullen D."/>
            <person name="Grigoriev I.V."/>
            <person name="Hibbett D.S."/>
        </authorList>
    </citation>
    <scope>NUCLEOTIDE SEQUENCE</scope>
    <source>
        <strain evidence="3">FP-58527</strain>
    </source>
</reference>
<dbReference type="OrthoDB" id="433738at2759"/>
<dbReference type="Pfam" id="PF14559">
    <property type="entry name" value="TPR_19"/>
    <property type="match status" value="1"/>
</dbReference>
<dbReference type="Gene3D" id="1.25.40.10">
    <property type="entry name" value="Tetratricopeptide repeat domain"/>
    <property type="match status" value="1"/>
</dbReference>
<evidence type="ECO:0000313" key="2">
    <source>
        <dbReference type="EMBL" id="EPT01425.1"/>
    </source>
</evidence>
<protein>
    <submittedName>
        <fullName evidence="2">Uncharacterized protein</fullName>
    </submittedName>
</protein>
<keyword evidence="1" id="KW-0802">TPR repeat</keyword>
<feature type="repeat" description="TPR" evidence="1">
    <location>
        <begin position="91"/>
        <end position="124"/>
    </location>
</feature>
<dbReference type="eggNOG" id="KOG0546">
    <property type="taxonomic scope" value="Eukaryota"/>
</dbReference>
<dbReference type="SUPFAM" id="SSF48452">
    <property type="entry name" value="TPR-like"/>
    <property type="match status" value="1"/>
</dbReference>
<dbReference type="GO" id="GO:0012505">
    <property type="term" value="C:endomembrane system"/>
    <property type="evidence" value="ECO:0007669"/>
    <property type="project" value="TreeGrafter"/>
</dbReference>
<keyword evidence="3" id="KW-1185">Reference proteome</keyword>
<accession>S8FTB7</accession>
<dbReference type="PROSITE" id="PS50005">
    <property type="entry name" value="TPR"/>
    <property type="match status" value="1"/>
</dbReference>
<dbReference type="STRING" id="743788.S8FTB7"/>
<dbReference type="InterPro" id="IPR050754">
    <property type="entry name" value="FKBP4/5/8-like"/>
</dbReference>
<dbReference type="Proteomes" id="UP000015241">
    <property type="component" value="Unassembled WGS sequence"/>
</dbReference>
<dbReference type="GO" id="GO:0016020">
    <property type="term" value="C:membrane"/>
    <property type="evidence" value="ECO:0007669"/>
    <property type="project" value="TreeGrafter"/>
</dbReference>
<dbReference type="AlphaFoldDB" id="S8FTB7"/>
<dbReference type="PANTHER" id="PTHR46512">
    <property type="entry name" value="PEPTIDYLPROLYL ISOMERASE"/>
    <property type="match status" value="1"/>
</dbReference>
<dbReference type="GO" id="GO:0044183">
    <property type="term" value="F:protein folding chaperone"/>
    <property type="evidence" value="ECO:0007669"/>
    <property type="project" value="TreeGrafter"/>
</dbReference>
<dbReference type="SMART" id="SM00028">
    <property type="entry name" value="TPR"/>
    <property type="match status" value="3"/>
</dbReference>
<evidence type="ECO:0000313" key="3">
    <source>
        <dbReference type="Proteomes" id="UP000015241"/>
    </source>
</evidence>
<sequence>MASIDVAEDAPQPSPEVLKKLETAKEKKDVGDQAFKTGDWKSALRSYHESLLYLRGLDKNALSPVAAATAPPPIDGTTQPKQKTEADEIMEKIYSNMSACHLKQSNWRRAIETADKALAINEDNYKALFRKAKGLGETGYFEKAEKMLEDLLKKNESDAPAINAELTRLRAMDKEREKAQNQKFKGDESFCSARRSLTQM</sequence>
<gene>
    <name evidence="2" type="ORF">FOMPIDRAFT_1120590</name>
</gene>